<evidence type="ECO:0000313" key="2">
    <source>
        <dbReference type="EnsemblPlants" id="ONIVA12G12540.1"/>
    </source>
</evidence>
<dbReference type="HOGENOM" id="CLU_1899554_0_0_1"/>
<dbReference type="Gramene" id="ONIVA12G12540.1">
    <property type="protein sequence ID" value="ONIVA12G12540.1"/>
    <property type="gene ID" value="ONIVA12G12540"/>
</dbReference>
<keyword evidence="3" id="KW-1185">Reference proteome</keyword>
<dbReference type="EnsemblPlants" id="ONIVA12G12540.1">
    <property type="protein sequence ID" value="ONIVA12G12540.1"/>
    <property type="gene ID" value="ONIVA12G12540"/>
</dbReference>
<evidence type="ECO:0000313" key="3">
    <source>
        <dbReference type="Proteomes" id="UP000006591"/>
    </source>
</evidence>
<evidence type="ECO:0000256" key="1">
    <source>
        <dbReference type="SAM" id="MobiDB-lite"/>
    </source>
</evidence>
<sequence>MAVVGGGNITAMDPPIAEQTRSLDNEPSSDPHHLLLVGLGFGGNSPPRTSVSGLKHCLLFEAPPHQIDSRQCRIEERPVGIKLIVVAAEELIPARSWWICVDLFAEGVRWMACSGEHLKPKHARKRGRNEEEGK</sequence>
<feature type="region of interest" description="Disordered" evidence="1">
    <location>
        <begin position="1"/>
        <end position="28"/>
    </location>
</feature>
<reference evidence="2" key="1">
    <citation type="submission" date="2015-04" db="UniProtKB">
        <authorList>
            <consortium name="EnsemblPlants"/>
        </authorList>
    </citation>
    <scope>IDENTIFICATION</scope>
    <source>
        <strain evidence="2">SL10</strain>
    </source>
</reference>
<proteinExistence type="predicted"/>
<organism evidence="2">
    <name type="scientific">Oryza nivara</name>
    <name type="common">Indian wild rice</name>
    <name type="synonym">Oryza sativa f. spontanea</name>
    <dbReference type="NCBI Taxonomy" id="4536"/>
    <lineage>
        <taxon>Eukaryota</taxon>
        <taxon>Viridiplantae</taxon>
        <taxon>Streptophyta</taxon>
        <taxon>Embryophyta</taxon>
        <taxon>Tracheophyta</taxon>
        <taxon>Spermatophyta</taxon>
        <taxon>Magnoliopsida</taxon>
        <taxon>Liliopsida</taxon>
        <taxon>Poales</taxon>
        <taxon>Poaceae</taxon>
        <taxon>BOP clade</taxon>
        <taxon>Oryzoideae</taxon>
        <taxon>Oryzeae</taxon>
        <taxon>Oryzinae</taxon>
        <taxon>Oryza</taxon>
    </lineage>
</organism>
<dbReference type="Proteomes" id="UP000006591">
    <property type="component" value="Chromosome 12"/>
</dbReference>
<dbReference type="AlphaFoldDB" id="A0A0E0JAG8"/>
<name>A0A0E0JAG8_ORYNI</name>
<reference evidence="2" key="2">
    <citation type="submission" date="2018-04" db="EMBL/GenBank/DDBJ databases">
        <title>OnivRS2 (Oryza nivara Reference Sequence Version 2).</title>
        <authorList>
            <person name="Zhang J."/>
            <person name="Kudrna D."/>
            <person name="Lee S."/>
            <person name="Talag J."/>
            <person name="Rajasekar S."/>
            <person name="Welchert J."/>
            <person name="Hsing Y.-I."/>
            <person name="Wing R.A."/>
        </authorList>
    </citation>
    <scope>NUCLEOTIDE SEQUENCE [LARGE SCALE GENOMIC DNA]</scope>
    <source>
        <strain evidence="2">SL10</strain>
    </source>
</reference>
<protein>
    <submittedName>
        <fullName evidence="2">Uncharacterized protein</fullName>
    </submittedName>
</protein>
<accession>A0A0E0JAG8</accession>